<accession>A0ABW5BG47</accession>
<evidence type="ECO:0000313" key="2">
    <source>
        <dbReference type="Proteomes" id="UP001597294"/>
    </source>
</evidence>
<proteinExistence type="predicted"/>
<dbReference type="EMBL" id="JBHUII010000001">
    <property type="protein sequence ID" value="MFD2204529.1"/>
    <property type="molecule type" value="Genomic_DNA"/>
</dbReference>
<keyword evidence="2" id="KW-1185">Reference proteome</keyword>
<evidence type="ECO:0000313" key="1">
    <source>
        <dbReference type="EMBL" id="MFD2204529.1"/>
    </source>
</evidence>
<gene>
    <name evidence="1" type="ORF">ACFSKO_02855</name>
</gene>
<dbReference type="Proteomes" id="UP001597294">
    <property type="component" value="Unassembled WGS sequence"/>
</dbReference>
<evidence type="ECO:0008006" key="3">
    <source>
        <dbReference type="Google" id="ProtNLM"/>
    </source>
</evidence>
<protein>
    <recommendedName>
        <fullName evidence="3">Lipoprotein</fullName>
    </recommendedName>
</protein>
<organism evidence="1 2">
    <name type="scientific">Kiloniella antarctica</name>
    <dbReference type="NCBI Taxonomy" id="1550907"/>
    <lineage>
        <taxon>Bacteria</taxon>
        <taxon>Pseudomonadati</taxon>
        <taxon>Pseudomonadota</taxon>
        <taxon>Alphaproteobacteria</taxon>
        <taxon>Rhodospirillales</taxon>
        <taxon>Kiloniellaceae</taxon>
        <taxon>Kiloniella</taxon>
    </lineage>
</organism>
<reference evidence="2" key="1">
    <citation type="journal article" date="2019" name="Int. J. Syst. Evol. Microbiol.">
        <title>The Global Catalogue of Microorganisms (GCM) 10K type strain sequencing project: providing services to taxonomists for standard genome sequencing and annotation.</title>
        <authorList>
            <consortium name="The Broad Institute Genomics Platform"/>
            <consortium name="The Broad Institute Genome Sequencing Center for Infectious Disease"/>
            <person name="Wu L."/>
            <person name="Ma J."/>
        </authorList>
    </citation>
    <scope>NUCLEOTIDE SEQUENCE [LARGE SCALE GENOMIC DNA]</scope>
    <source>
        <strain evidence="2">CGMCC 4.7192</strain>
    </source>
</reference>
<dbReference type="RefSeq" id="WP_380248203.1">
    <property type="nucleotide sequence ID" value="NZ_JBHUII010000001.1"/>
</dbReference>
<name>A0ABW5BG47_9PROT</name>
<comment type="caution">
    <text evidence="1">The sequence shown here is derived from an EMBL/GenBank/DDBJ whole genome shotgun (WGS) entry which is preliminary data.</text>
</comment>
<dbReference type="PROSITE" id="PS51257">
    <property type="entry name" value="PROKAR_LIPOPROTEIN"/>
    <property type="match status" value="1"/>
</dbReference>
<sequence length="143" mass="15785">MYLRNQQERLTMISPLRILQTVLLCLLLTGCFEAGNSSGSDAIEAVQDEVLDGQSNNDLVNSLAGRHGKVTWLSAAWGDKQSDQLTRVSATIQKNLNGTEHVLVLEYRYDHTSKRVVLDKVLLDDQVQSVISGAVAMLAMKLE</sequence>